<dbReference type="Gene3D" id="3.10.10.10">
    <property type="entry name" value="HIV Type 1 Reverse Transcriptase, subunit A, domain 1"/>
    <property type="match status" value="2"/>
</dbReference>
<evidence type="ECO:0000313" key="4">
    <source>
        <dbReference type="EMBL" id="KAK3517799.1"/>
    </source>
</evidence>
<dbReference type="InterPro" id="IPR053134">
    <property type="entry name" value="RNA-dir_DNA_polymerase"/>
</dbReference>
<evidence type="ECO:0000256" key="1">
    <source>
        <dbReference type="ARBA" id="ARBA00010879"/>
    </source>
</evidence>
<dbReference type="GO" id="GO:0003964">
    <property type="term" value="F:RNA-directed DNA polymerase activity"/>
    <property type="evidence" value="ECO:0007669"/>
    <property type="project" value="UniProtKB-KW"/>
</dbReference>
<dbReference type="PANTHER" id="PTHR24559:SF440">
    <property type="entry name" value="RIBONUCLEASE H"/>
    <property type="match status" value="1"/>
</dbReference>
<dbReference type="AlphaFoldDB" id="A0AAE0QAT3"/>
<evidence type="ECO:0000256" key="2">
    <source>
        <dbReference type="ARBA" id="ARBA00012180"/>
    </source>
</evidence>
<dbReference type="Gene3D" id="3.30.70.270">
    <property type="match status" value="1"/>
</dbReference>
<dbReference type="Proteomes" id="UP001274896">
    <property type="component" value="Unassembled WGS sequence"/>
</dbReference>
<evidence type="ECO:0000259" key="3">
    <source>
        <dbReference type="Pfam" id="PF00078"/>
    </source>
</evidence>
<dbReference type="CDD" id="cd01647">
    <property type="entry name" value="RT_LTR"/>
    <property type="match status" value="1"/>
</dbReference>
<feature type="domain" description="Reverse transcriptase" evidence="3">
    <location>
        <begin position="55"/>
        <end position="153"/>
    </location>
</feature>
<name>A0AAE0QAT3_9TELE</name>
<dbReference type="InterPro" id="IPR043502">
    <property type="entry name" value="DNA/RNA_pol_sf"/>
</dbReference>
<dbReference type="EMBL" id="JAUCMX010000018">
    <property type="protein sequence ID" value="KAK3517799.1"/>
    <property type="molecule type" value="Genomic_DNA"/>
</dbReference>
<comment type="similarity">
    <text evidence="1">Belongs to the beta type-B retroviral polymerase family. HERV class-II K(HML-2) pol subfamily.</text>
</comment>
<dbReference type="GO" id="GO:0004523">
    <property type="term" value="F:RNA-DNA hybrid ribonuclease activity"/>
    <property type="evidence" value="ECO:0007669"/>
    <property type="project" value="UniProtKB-EC"/>
</dbReference>
<protein>
    <recommendedName>
        <fullName evidence="2">ribonuclease H</fullName>
        <ecNumber evidence="2">3.1.26.4</ecNumber>
    </recommendedName>
</protein>
<comment type="caution">
    <text evidence="4">The sequence shown here is derived from an EMBL/GenBank/DDBJ whole genome shotgun (WGS) entry which is preliminary data.</text>
</comment>
<organism evidence="4 5">
    <name type="scientific">Hemibagrus guttatus</name>
    <dbReference type="NCBI Taxonomy" id="175788"/>
    <lineage>
        <taxon>Eukaryota</taxon>
        <taxon>Metazoa</taxon>
        <taxon>Chordata</taxon>
        <taxon>Craniata</taxon>
        <taxon>Vertebrata</taxon>
        <taxon>Euteleostomi</taxon>
        <taxon>Actinopterygii</taxon>
        <taxon>Neopterygii</taxon>
        <taxon>Teleostei</taxon>
        <taxon>Ostariophysi</taxon>
        <taxon>Siluriformes</taxon>
        <taxon>Bagridae</taxon>
        <taxon>Hemibagrus</taxon>
    </lineage>
</organism>
<keyword evidence="5" id="KW-1185">Reference proteome</keyword>
<dbReference type="EC" id="3.1.26.4" evidence="2"/>
<sequence length="216" mass="24986">MEEYIEEALAVGHIRPSSSLAAAGFFFVGKKDGGLRPCIDYRGLNAITVRYPYPAYNLVRIREGDEWKAAFHTTHGHYEYLVMPFRLTNAPAVFQSLINEMFQDILGKWVIAYIDDILVYSTSLEEHARHVRAVLSRLQQNHLYVKPEKKLMAAEANYDVGNRKLLSIKAALEEWRHWLEGACHPFLVLTNHRNLEYLCSAKCLNPRQAWWALFFT</sequence>
<proteinExistence type="inferred from homology"/>
<dbReference type="InterPro" id="IPR000477">
    <property type="entry name" value="RT_dom"/>
</dbReference>
<gene>
    <name evidence="4" type="ORF">QTP70_018961</name>
</gene>
<dbReference type="InterPro" id="IPR043128">
    <property type="entry name" value="Rev_trsase/Diguanyl_cyclase"/>
</dbReference>
<dbReference type="Pfam" id="PF00078">
    <property type="entry name" value="RVT_1"/>
    <property type="match status" value="1"/>
</dbReference>
<evidence type="ECO:0000313" key="5">
    <source>
        <dbReference type="Proteomes" id="UP001274896"/>
    </source>
</evidence>
<reference evidence="4" key="1">
    <citation type="submission" date="2023-06" db="EMBL/GenBank/DDBJ databases">
        <title>Male Hemibagrus guttatus genome.</title>
        <authorList>
            <person name="Bian C."/>
        </authorList>
    </citation>
    <scope>NUCLEOTIDE SEQUENCE</scope>
    <source>
        <strain evidence="4">Male_cb2023</strain>
        <tissue evidence="4">Muscle</tissue>
    </source>
</reference>
<dbReference type="PANTHER" id="PTHR24559">
    <property type="entry name" value="TRANSPOSON TY3-I GAG-POL POLYPROTEIN"/>
    <property type="match status" value="1"/>
</dbReference>
<dbReference type="SUPFAM" id="SSF56672">
    <property type="entry name" value="DNA/RNA polymerases"/>
    <property type="match status" value="1"/>
</dbReference>
<accession>A0AAE0QAT3</accession>